<protein>
    <recommendedName>
        <fullName evidence="3">Band 7 domain-containing protein</fullName>
    </recommendedName>
</protein>
<evidence type="ECO:0000256" key="2">
    <source>
        <dbReference type="SAM" id="Phobius"/>
    </source>
</evidence>
<dbReference type="InterPro" id="IPR050710">
    <property type="entry name" value="Band7/mec-2_domain"/>
</dbReference>
<gene>
    <name evidence="4" type="ORF">METZ01_LOCUS142215</name>
</gene>
<evidence type="ECO:0000259" key="3">
    <source>
        <dbReference type="SMART" id="SM00244"/>
    </source>
</evidence>
<keyword evidence="2" id="KW-1133">Transmembrane helix</keyword>
<reference evidence="4" key="1">
    <citation type="submission" date="2018-05" db="EMBL/GenBank/DDBJ databases">
        <authorList>
            <person name="Lanie J.A."/>
            <person name="Ng W.-L."/>
            <person name="Kazmierczak K.M."/>
            <person name="Andrzejewski T.M."/>
            <person name="Davidsen T.M."/>
            <person name="Wayne K.J."/>
            <person name="Tettelin H."/>
            <person name="Glass J.I."/>
            <person name="Rusch D."/>
            <person name="Podicherti R."/>
            <person name="Tsui H.-C.T."/>
            <person name="Winkler M.E."/>
        </authorList>
    </citation>
    <scope>NUCLEOTIDE SEQUENCE</scope>
</reference>
<dbReference type="SUPFAM" id="SSF117892">
    <property type="entry name" value="Band 7/SPFH domain"/>
    <property type="match status" value="1"/>
</dbReference>
<dbReference type="EMBL" id="UINC01021559">
    <property type="protein sequence ID" value="SVA89361.1"/>
    <property type="molecule type" value="Genomic_DNA"/>
</dbReference>
<dbReference type="PANTHER" id="PTHR43327:SF10">
    <property type="entry name" value="STOMATIN-LIKE PROTEIN 2, MITOCHONDRIAL"/>
    <property type="match status" value="1"/>
</dbReference>
<dbReference type="GO" id="GO:0098552">
    <property type="term" value="C:side of membrane"/>
    <property type="evidence" value="ECO:0007669"/>
    <property type="project" value="UniProtKB-ARBA"/>
</dbReference>
<keyword evidence="2" id="KW-0472">Membrane</keyword>
<feature type="transmembrane region" description="Helical" evidence="2">
    <location>
        <begin position="28"/>
        <end position="50"/>
    </location>
</feature>
<dbReference type="SMART" id="SM00244">
    <property type="entry name" value="PHB"/>
    <property type="match status" value="1"/>
</dbReference>
<feature type="domain" description="Band 7" evidence="3">
    <location>
        <begin position="48"/>
        <end position="205"/>
    </location>
</feature>
<accession>A0A381ZK73</accession>
<keyword evidence="2" id="KW-0812">Transmembrane</keyword>
<dbReference type="PRINTS" id="PR00721">
    <property type="entry name" value="STOMATIN"/>
</dbReference>
<comment type="similarity">
    <text evidence="1">Belongs to the band 7/mec-2 family.</text>
</comment>
<dbReference type="GO" id="GO:0005886">
    <property type="term" value="C:plasma membrane"/>
    <property type="evidence" value="ECO:0007669"/>
    <property type="project" value="UniProtKB-ARBA"/>
</dbReference>
<dbReference type="InterPro" id="IPR036013">
    <property type="entry name" value="Band_7/SPFH_dom_sf"/>
</dbReference>
<evidence type="ECO:0000313" key="4">
    <source>
        <dbReference type="EMBL" id="SVA89361.1"/>
    </source>
</evidence>
<proteinExistence type="inferred from homology"/>
<sequence length="391" mass="42710">MLACAALIVLLTLPVAAAAEGDDDGGGLGWLFFGLIILVAMVIVVLFAVIRQVEQYETAVRLRLGKYHDMLNPGWNFVIPFLDQAIMVDLRTQVLDVPRQEVITKDNSPTMVDAVIYFRVADGKRAILEVSSYRQAIINMAQTTLRAVIGDMELDQVLSNRDRINHGLRDRLDVETDKWGVKVENVEIREVDPSPNVKQAMEDQTAAERNRRANILRADGEKRAAILNAEGDKQSRILEAEGLRQAQILEAQGQRTARILEQQGEAQGLRIISMGAAAMDSKALTIMSLDTLKQLGAGASTKFVLPFELTKLMEGAAEYVGASRATPDKELAKVGDLEKALGKADDVLGPIPTAEEMAKEMNAIKEEVAAAATHITASTDEPKELEDVPEA</sequence>
<dbReference type="FunFam" id="3.30.479.30:FF:000004">
    <property type="entry name" value="Putative membrane protease family, stomatin"/>
    <property type="match status" value="1"/>
</dbReference>
<dbReference type="InterPro" id="IPR001107">
    <property type="entry name" value="Band_7"/>
</dbReference>
<dbReference type="Pfam" id="PF01145">
    <property type="entry name" value="Band_7"/>
    <property type="match status" value="1"/>
</dbReference>
<dbReference type="InterPro" id="IPR001972">
    <property type="entry name" value="Stomatin_HflK_fam"/>
</dbReference>
<organism evidence="4">
    <name type="scientific">marine metagenome</name>
    <dbReference type="NCBI Taxonomy" id="408172"/>
    <lineage>
        <taxon>unclassified sequences</taxon>
        <taxon>metagenomes</taxon>
        <taxon>ecological metagenomes</taxon>
    </lineage>
</organism>
<name>A0A381ZK73_9ZZZZ</name>
<dbReference type="AlphaFoldDB" id="A0A381ZK73"/>
<evidence type="ECO:0000256" key="1">
    <source>
        <dbReference type="ARBA" id="ARBA00008164"/>
    </source>
</evidence>
<dbReference type="Gene3D" id="3.30.479.30">
    <property type="entry name" value="Band 7 domain"/>
    <property type="match status" value="1"/>
</dbReference>
<dbReference type="PANTHER" id="PTHR43327">
    <property type="entry name" value="STOMATIN-LIKE PROTEIN 2, MITOCHONDRIAL"/>
    <property type="match status" value="1"/>
</dbReference>